<gene>
    <name evidence="3" type="ORF">C900_05805</name>
</gene>
<keyword evidence="1" id="KW-0732">Signal</keyword>
<evidence type="ECO:0000313" key="4">
    <source>
        <dbReference type="Proteomes" id="UP000011135"/>
    </source>
</evidence>
<accession>L8JN59</accession>
<dbReference type="SUPFAM" id="SSF53474">
    <property type="entry name" value="alpha/beta-Hydrolases"/>
    <property type="match status" value="1"/>
</dbReference>
<dbReference type="PANTHER" id="PTHR43037">
    <property type="entry name" value="UNNAMED PRODUCT-RELATED"/>
    <property type="match status" value="1"/>
</dbReference>
<proteinExistence type="predicted"/>
<dbReference type="EMBL" id="AMZN01000092">
    <property type="protein sequence ID" value="ELR68792.1"/>
    <property type="molecule type" value="Genomic_DNA"/>
</dbReference>
<dbReference type="Proteomes" id="UP000011135">
    <property type="component" value="Unassembled WGS sequence"/>
</dbReference>
<dbReference type="InterPro" id="IPR050955">
    <property type="entry name" value="Plant_Biomass_Hydrol_Est"/>
</dbReference>
<dbReference type="InterPro" id="IPR003140">
    <property type="entry name" value="PLipase/COase/thioEstase"/>
</dbReference>
<dbReference type="Pfam" id="PF02230">
    <property type="entry name" value="Abhydrolase_2"/>
    <property type="match status" value="1"/>
</dbReference>
<sequence>MPATVYYVISDTEITDKTATNVKEAALSDTGFISASFITVSCQNIDSTNIVTIEGLPEETELFTYLVAESYATDTVLQNEVTAFQFKTKKRLDIETYQSPMKARAVLYVRYVPDEVGFIHPEKKLLPLIIFLGGNGEVAPPGEIKLIQNGSIPKYLNDGHDIPFIVIAPEHTEEEWDVDFIHEVVEYSLETYAVDPNRIIITGMSGGGIGTLSYAMAYPEIPAAIVPISGEGETEQACKLTDLAVWAFHNQEDPKVPSAGSVEMINAIKACDPGPLKEVNLTIFLDEGHNCWIRVYNPDSNMWELDPSVEPVNIYDWMLGQSK</sequence>
<dbReference type="AlphaFoldDB" id="L8JN59"/>
<dbReference type="GO" id="GO:0016787">
    <property type="term" value="F:hydrolase activity"/>
    <property type="evidence" value="ECO:0007669"/>
    <property type="project" value="InterPro"/>
</dbReference>
<dbReference type="Gene3D" id="3.40.50.1820">
    <property type="entry name" value="alpha/beta hydrolase"/>
    <property type="match status" value="1"/>
</dbReference>
<keyword evidence="4" id="KW-1185">Reference proteome</keyword>
<evidence type="ECO:0000259" key="2">
    <source>
        <dbReference type="Pfam" id="PF02230"/>
    </source>
</evidence>
<dbReference type="eggNOG" id="COG4099">
    <property type="taxonomic scope" value="Bacteria"/>
</dbReference>
<comment type="caution">
    <text evidence="3">The sequence shown here is derived from an EMBL/GenBank/DDBJ whole genome shotgun (WGS) entry which is preliminary data.</text>
</comment>
<evidence type="ECO:0000256" key="1">
    <source>
        <dbReference type="ARBA" id="ARBA00022729"/>
    </source>
</evidence>
<evidence type="ECO:0000313" key="3">
    <source>
        <dbReference type="EMBL" id="ELR68792.1"/>
    </source>
</evidence>
<name>L8JN59_9BACT</name>
<dbReference type="PANTHER" id="PTHR43037:SF1">
    <property type="entry name" value="BLL1128 PROTEIN"/>
    <property type="match status" value="1"/>
</dbReference>
<organism evidence="3 4">
    <name type="scientific">Fulvivirga imtechensis AK7</name>
    <dbReference type="NCBI Taxonomy" id="1237149"/>
    <lineage>
        <taxon>Bacteria</taxon>
        <taxon>Pseudomonadati</taxon>
        <taxon>Bacteroidota</taxon>
        <taxon>Cytophagia</taxon>
        <taxon>Cytophagales</taxon>
        <taxon>Fulvivirgaceae</taxon>
        <taxon>Fulvivirga</taxon>
    </lineage>
</organism>
<feature type="domain" description="Phospholipase/carboxylesterase/thioesterase" evidence="2">
    <location>
        <begin position="181"/>
        <end position="292"/>
    </location>
</feature>
<reference evidence="3 4" key="1">
    <citation type="submission" date="2012-12" db="EMBL/GenBank/DDBJ databases">
        <title>Genome assembly of Fulvivirga imtechensis AK7.</title>
        <authorList>
            <person name="Nupur N."/>
            <person name="Khatri I."/>
            <person name="Kumar R."/>
            <person name="Subramanian S."/>
            <person name="Pinnaka A."/>
        </authorList>
    </citation>
    <scope>NUCLEOTIDE SEQUENCE [LARGE SCALE GENOMIC DNA]</scope>
    <source>
        <strain evidence="3 4">AK7</strain>
    </source>
</reference>
<dbReference type="InterPro" id="IPR029058">
    <property type="entry name" value="AB_hydrolase_fold"/>
</dbReference>
<protein>
    <recommendedName>
        <fullName evidence="2">Phospholipase/carboxylesterase/thioesterase domain-containing protein</fullName>
    </recommendedName>
</protein>